<keyword evidence="6 9" id="KW-0238">DNA-binding</keyword>
<evidence type="ECO:0000256" key="4">
    <source>
        <dbReference type="ARBA" id="ARBA00022829"/>
    </source>
</evidence>
<evidence type="ECO:0000259" key="11">
    <source>
        <dbReference type="PROSITE" id="PS51900"/>
    </source>
</evidence>
<feature type="active site" description="O-(3'-phospho-DNA)-tyrosine intermediate" evidence="9">
    <location>
        <position position="297"/>
    </location>
</feature>
<dbReference type="InterPro" id="IPR023009">
    <property type="entry name" value="Tyrosine_recombinase_XerC/XerD"/>
</dbReference>
<feature type="active site" evidence="9">
    <location>
        <position position="262"/>
    </location>
</feature>
<feature type="domain" description="Core-binding (CB)" evidence="11">
    <location>
        <begin position="1"/>
        <end position="105"/>
    </location>
</feature>
<evidence type="ECO:0000256" key="6">
    <source>
        <dbReference type="ARBA" id="ARBA00023125"/>
    </source>
</evidence>
<keyword evidence="4 9" id="KW-0159">Chromosome partition</keyword>
<keyword evidence="2 9" id="KW-0963">Cytoplasm</keyword>
<feature type="active site" evidence="9">
    <location>
        <position position="195"/>
    </location>
</feature>
<dbReference type="SUPFAM" id="SSF47823">
    <property type="entry name" value="lambda integrase-like, N-terminal domain"/>
    <property type="match status" value="1"/>
</dbReference>
<evidence type="ECO:0000256" key="2">
    <source>
        <dbReference type="ARBA" id="ARBA00022490"/>
    </source>
</evidence>
<dbReference type="PANTHER" id="PTHR30349">
    <property type="entry name" value="PHAGE INTEGRASE-RELATED"/>
    <property type="match status" value="1"/>
</dbReference>
<dbReference type="Proteomes" id="UP000321746">
    <property type="component" value="Unassembled WGS sequence"/>
</dbReference>
<keyword evidence="5 9" id="KW-0229">DNA integration</keyword>
<evidence type="ECO:0000256" key="7">
    <source>
        <dbReference type="ARBA" id="ARBA00023172"/>
    </source>
</evidence>
<keyword evidence="3 9" id="KW-0132">Cell division</keyword>
<dbReference type="SUPFAM" id="SSF56349">
    <property type="entry name" value="DNA breaking-rejoining enzymes"/>
    <property type="match status" value="1"/>
</dbReference>
<dbReference type="GO" id="GO:0007059">
    <property type="term" value="P:chromosome segregation"/>
    <property type="evidence" value="ECO:0007669"/>
    <property type="project" value="UniProtKB-UniRule"/>
</dbReference>
<dbReference type="InterPro" id="IPR044068">
    <property type="entry name" value="CB"/>
</dbReference>
<comment type="subunit">
    <text evidence="9">Forms a cyclic heterotetrameric complex composed of two molecules of XerC and two molecules of XerD.</text>
</comment>
<gene>
    <name evidence="12" type="primary">xerC_1</name>
    <name evidence="9" type="synonym">xerC</name>
    <name evidence="12" type="ORF">AOE01nite_07070</name>
</gene>
<keyword evidence="13" id="KW-1185">Reference proteome</keyword>
<dbReference type="InterPro" id="IPR013762">
    <property type="entry name" value="Integrase-like_cat_sf"/>
</dbReference>
<dbReference type="InterPro" id="IPR011010">
    <property type="entry name" value="DNA_brk_join_enz"/>
</dbReference>
<dbReference type="InterPro" id="IPR010998">
    <property type="entry name" value="Integrase_recombinase_N"/>
</dbReference>
<dbReference type="GO" id="GO:0005737">
    <property type="term" value="C:cytoplasm"/>
    <property type="evidence" value="ECO:0007669"/>
    <property type="project" value="UniProtKB-SubCell"/>
</dbReference>
<evidence type="ECO:0000256" key="9">
    <source>
        <dbReference type="HAMAP-Rule" id="MF_01808"/>
    </source>
</evidence>
<dbReference type="InterPro" id="IPR050090">
    <property type="entry name" value="Tyrosine_recombinase_XerCD"/>
</dbReference>
<sequence>MTAHEALEQFLAWLSGERGASPRTVEAYRSDLAFFLGFLTNHHGQEPVLASLGTVTLSDLRAWLAHEQARALTPQHGRAPTTRDKAARTRARRVSALRSFYRFLARHLGTENPAPSLLTRPRAKVSLPRPLPKPEAAEAGAGIASLEHNSMAQERDKALFLLLYGGGLRISEALNLNIRDLDAALAPGFLRVTGKGNKERLIPLIPRVADALKHWRQLHPSPAPDEPLFPGVRGGRLNPGVAQRAMRVWRRSEGLPEHATPHALRHSFATHMMEGGADLRAIQELLGHASLSTTQRYTLADEARLMEVWQNAHPRATAGNKP</sequence>
<evidence type="ECO:0000256" key="8">
    <source>
        <dbReference type="ARBA" id="ARBA00023306"/>
    </source>
</evidence>
<dbReference type="EMBL" id="BJYG01000006">
    <property type="protein sequence ID" value="GEN62483.1"/>
    <property type="molecule type" value="Genomic_DNA"/>
</dbReference>
<dbReference type="PANTHER" id="PTHR30349:SF90">
    <property type="entry name" value="TYROSINE RECOMBINASE XERD"/>
    <property type="match status" value="1"/>
</dbReference>
<dbReference type="GO" id="GO:0006313">
    <property type="term" value="P:DNA transposition"/>
    <property type="evidence" value="ECO:0007669"/>
    <property type="project" value="UniProtKB-UniRule"/>
</dbReference>
<name>A0A511XHQ6_9PROT</name>
<proteinExistence type="inferred from homology"/>
<feature type="active site" evidence="9">
    <location>
        <position position="169"/>
    </location>
</feature>
<dbReference type="Gene3D" id="1.10.443.10">
    <property type="entry name" value="Intergrase catalytic core"/>
    <property type="match status" value="1"/>
</dbReference>
<dbReference type="RefSeq" id="WP_146886114.1">
    <property type="nucleotide sequence ID" value="NZ_BJYG01000006.1"/>
</dbReference>
<dbReference type="Gene3D" id="1.10.150.130">
    <property type="match status" value="1"/>
</dbReference>
<dbReference type="GO" id="GO:0009037">
    <property type="term" value="F:tyrosine-based site-specific recombinase activity"/>
    <property type="evidence" value="ECO:0007669"/>
    <property type="project" value="UniProtKB-UniRule"/>
</dbReference>
<keyword evidence="7 9" id="KW-0233">DNA recombination</keyword>
<dbReference type="PROSITE" id="PS51900">
    <property type="entry name" value="CB"/>
    <property type="match status" value="1"/>
</dbReference>
<dbReference type="HAMAP" id="MF_01808">
    <property type="entry name" value="Recomb_XerC_XerD"/>
    <property type="match status" value="1"/>
</dbReference>
<comment type="caution">
    <text evidence="12">The sequence shown here is derived from an EMBL/GenBank/DDBJ whole genome shotgun (WGS) entry which is preliminary data.</text>
</comment>
<dbReference type="Pfam" id="PF00589">
    <property type="entry name" value="Phage_integrase"/>
    <property type="match status" value="1"/>
</dbReference>
<comment type="function">
    <text evidence="9">Site-specific tyrosine recombinase, which acts by catalyzing the cutting and rejoining of the recombining DNA molecules. The XerC-XerD complex is essential to convert dimers of the bacterial chromosome into monomers to permit their segregation at cell division. It also contributes to the segregational stability of plasmids.</text>
</comment>
<evidence type="ECO:0000256" key="3">
    <source>
        <dbReference type="ARBA" id="ARBA00022618"/>
    </source>
</evidence>
<protein>
    <recommendedName>
        <fullName evidence="9">Tyrosine recombinase XerC</fullName>
    </recommendedName>
</protein>
<dbReference type="InterPro" id="IPR004107">
    <property type="entry name" value="Integrase_SAM-like_N"/>
</dbReference>
<accession>A0A511XHQ6</accession>
<evidence type="ECO:0000313" key="12">
    <source>
        <dbReference type="EMBL" id="GEN62483.1"/>
    </source>
</evidence>
<reference evidence="12 13" key="1">
    <citation type="submission" date="2019-07" db="EMBL/GenBank/DDBJ databases">
        <title>Whole genome shotgun sequence of Acetobacter oeni NBRC 105207.</title>
        <authorList>
            <person name="Hosoyama A."/>
            <person name="Uohara A."/>
            <person name="Ohji S."/>
            <person name="Ichikawa N."/>
        </authorList>
    </citation>
    <scope>NUCLEOTIDE SEQUENCE [LARGE SCALE GENOMIC DNA]</scope>
    <source>
        <strain evidence="12 13">NBRC 105207</strain>
    </source>
</reference>
<dbReference type="GO" id="GO:0003677">
    <property type="term" value="F:DNA binding"/>
    <property type="evidence" value="ECO:0007669"/>
    <property type="project" value="UniProtKB-UniRule"/>
</dbReference>
<evidence type="ECO:0000256" key="5">
    <source>
        <dbReference type="ARBA" id="ARBA00022908"/>
    </source>
</evidence>
<dbReference type="AlphaFoldDB" id="A0A511XHQ6"/>
<dbReference type="Pfam" id="PF02899">
    <property type="entry name" value="Phage_int_SAM_1"/>
    <property type="match status" value="1"/>
</dbReference>
<evidence type="ECO:0000259" key="10">
    <source>
        <dbReference type="PROSITE" id="PS51898"/>
    </source>
</evidence>
<organism evidence="12 13">
    <name type="scientific">Acetobacter oeni</name>
    <dbReference type="NCBI Taxonomy" id="304077"/>
    <lineage>
        <taxon>Bacteria</taxon>
        <taxon>Pseudomonadati</taxon>
        <taxon>Pseudomonadota</taxon>
        <taxon>Alphaproteobacteria</taxon>
        <taxon>Acetobacterales</taxon>
        <taxon>Acetobacteraceae</taxon>
        <taxon>Acetobacter</taxon>
    </lineage>
</organism>
<keyword evidence="8 9" id="KW-0131">Cell cycle</keyword>
<dbReference type="InterPro" id="IPR002104">
    <property type="entry name" value="Integrase_catalytic"/>
</dbReference>
<feature type="active site" evidence="9">
    <location>
        <position position="265"/>
    </location>
</feature>
<comment type="subcellular location">
    <subcellularLocation>
        <location evidence="1 9">Cytoplasm</location>
    </subcellularLocation>
</comment>
<evidence type="ECO:0000256" key="1">
    <source>
        <dbReference type="ARBA" id="ARBA00004496"/>
    </source>
</evidence>
<feature type="active site" evidence="9">
    <location>
        <position position="288"/>
    </location>
</feature>
<dbReference type="OrthoDB" id="9801717at2"/>
<dbReference type="GO" id="GO:0051301">
    <property type="term" value="P:cell division"/>
    <property type="evidence" value="ECO:0007669"/>
    <property type="project" value="UniProtKB-KW"/>
</dbReference>
<evidence type="ECO:0000313" key="13">
    <source>
        <dbReference type="Proteomes" id="UP000321746"/>
    </source>
</evidence>
<comment type="similarity">
    <text evidence="9">Belongs to the 'phage' integrase family. XerC subfamily.</text>
</comment>
<feature type="domain" description="Tyr recombinase" evidence="10">
    <location>
        <begin position="126"/>
        <end position="310"/>
    </location>
</feature>
<dbReference type="PROSITE" id="PS51898">
    <property type="entry name" value="TYR_RECOMBINASE"/>
    <property type="match status" value="1"/>
</dbReference>